<name>U6GKU2_EIMAC</name>
<protein>
    <recommendedName>
        <fullName evidence="5">Immune mapped protein 2 N-terminal domain-containing protein</fullName>
    </recommendedName>
</protein>
<evidence type="ECO:0000259" key="1">
    <source>
        <dbReference type="Pfam" id="PF18590"/>
    </source>
</evidence>
<dbReference type="OMA" id="PVPAFKY"/>
<dbReference type="Pfam" id="PF18590">
    <property type="entry name" value="IMP2_N"/>
    <property type="match status" value="1"/>
</dbReference>
<dbReference type="Proteomes" id="UP000018050">
    <property type="component" value="Unassembled WGS sequence"/>
</dbReference>
<dbReference type="InterPro" id="IPR040785">
    <property type="entry name" value="IMP1-like_C"/>
</dbReference>
<organism evidence="3 4">
    <name type="scientific">Eimeria acervulina</name>
    <name type="common">Coccidian parasite</name>
    <dbReference type="NCBI Taxonomy" id="5801"/>
    <lineage>
        <taxon>Eukaryota</taxon>
        <taxon>Sar</taxon>
        <taxon>Alveolata</taxon>
        <taxon>Apicomplexa</taxon>
        <taxon>Conoidasida</taxon>
        <taxon>Coccidia</taxon>
        <taxon>Eucoccidiorida</taxon>
        <taxon>Eimeriorina</taxon>
        <taxon>Eimeriidae</taxon>
        <taxon>Eimeria</taxon>
    </lineage>
</organism>
<evidence type="ECO:0008006" key="5">
    <source>
        <dbReference type="Google" id="ProtNLM"/>
    </source>
</evidence>
<dbReference type="AlphaFoldDB" id="U6GKU2"/>
<feature type="domain" description="Immune mapped protein 2 N-terminal" evidence="1">
    <location>
        <begin position="16"/>
        <end position="97"/>
    </location>
</feature>
<reference evidence="3" key="2">
    <citation type="submission" date="2013-10" db="EMBL/GenBank/DDBJ databases">
        <authorList>
            <person name="Aslett M."/>
        </authorList>
    </citation>
    <scope>NUCLEOTIDE SEQUENCE</scope>
    <source>
        <strain evidence="3">Houghton</strain>
    </source>
</reference>
<gene>
    <name evidence="3" type="ORF">EAH_00010150</name>
</gene>
<proteinExistence type="predicted"/>
<evidence type="ECO:0000259" key="2">
    <source>
        <dbReference type="Pfam" id="PF18591"/>
    </source>
</evidence>
<accession>U6GKU2</accession>
<sequence>MSIVRADSRPIENDEEGAYLSFDTASQGTLFLTWSRHSVPNALMHFTPRKPVPAFKYSTNQGRTELIRNCQGDSKRYFQGWCAFLKAVKAFDGEVTMIESAGPLKTQVWLHRGDTNEVIKLEANTAYELNAVDGVAATPLESAALQAKTLTSNLFKEKAERAGACIMLS</sequence>
<keyword evidence="4" id="KW-1185">Reference proteome</keyword>
<dbReference type="Pfam" id="PF18591">
    <property type="entry name" value="IMP2_C"/>
    <property type="match status" value="1"/>
</dbReference>
<dbReference type="VEuPathDB" id="ToxoDB:EAH_00010150"/>
<dbReference type="RefSeq" id="XP_013250653.1">
    <property type="nucleotide sequence ID" value="XM_013395199.1"/>
</dbReference>
<feature type="domain" description="Immune Mapped Protein 1-like C-terminal" evidence="2">
    <location>
        <begin position="108"/>
        <end position="166"/>
    </location>
</feature>
<dbReference type="GeneID" id="25269085"/>
<evidence type="ECO:0000313" key="4">
    <source>
        <dbReference type="Proteomes" id="UP000018050"/>
    </source>
</evidence>
<dbReference type="InterPro" id="IPR040955">
    <property type="entry name" value="IMP2_N"/>
</dbReference>
<dbReference type="OrthoDB" id="329578at2759"/>
<evidence type="ECO:0000313" key="3">
    <source>
        <dbReference type="EMBL" id="CDI79214.1"/>
    </source>
</evidence>
<dbReference type="EMBL" id="HG670989">
    <property type="protein sequence ID" value="CDI79214.1"/>
    <property type="molecule type" value="Genomic_DNA"/>
</dbReference>
<reference evidence="3" key="1">
    <citation type="submission" date="2013-10" db="EMBL/GenBank/DDBJ databases">
        <title>Genomic analysis of the causative agents of coccidiosis in chickens.</title>
        <authorList>
            <person name="Reid A.J."/>
            <person name="Blake D."/>
            <person name="Billington K."/>
            <person name="Browne H."/>
            <person name="Dunn M."/>
            <person name="Hung S."/>
            <person name="Kawahara F."/>
            <person name="Miranda-Saavedra D."/>
            <person name="Mourier T."/>
            <person name="Nagra H."/>
            <person name="Otto T.D."/>
            <person name="Rawlings N."/>
            <person name="Sanchez A."/>
            <person name="Sanders M."/>
            <person name="Subramaniam C."/>
            <person name="Tay Y."/>
            <person name="Dear P."/>
            <person name="Doerig C."/>
            <person name="Gruber A."/>
            <person name="Parkinson J."/>
            <person name="Shirley M."/>
            <person name="Wan K.L."/>
            <person name="Berriman M."/>
            <person name="Tomley F."/>
            <person name="Pain A."/>
        </authorList>
    </citation>
    <scope>NUCLEOTIDE SEQUENCE</scope>
    <source>
        <strain evidence="3">Houghton</strain>
    </source>
</reference>